<dbReference type="PANTHER" id="PTHR34474:SF1">
    <property type="entry name" value="HEME-DEGRADING MONOOXYGENASE HMOA"/>
    <property type="match status" value="1"/>
</dbReference>
<dbReference type="RefSeq" id="WP_145287317.1">
    <property type="nucleotide sequence ID" value="NZ_VMSJ01000001.1"/>
</dbReference>
<dbReference type="InterPro" id="IPR011008">
    <property type="entry name" value="Dimeric_a/b-barrel"/>
</dbReference>
<dbReference type="Pfam" id="PF03992">
    <property type="entry name" value="ABM"/>
    <property type="match status" value="1"/>
</dbReference>
<keyword evidence="6" id="KW-1185">Reference proteome</keyword>
<evidence type="ECO:0000256" key="2">
    <source>
        <dbReference type="ARBA" id="ARBA00018486"/>
    </source>
</evidence>
<reference evidence="5 6" key="1">
    <citation type="submission" date="2019-07" db="EMBL/GenBank/DDBJ databases">
        <title>Salinicoccus cyprini sp. nov., isolated from gastro-intestinal tract of mirror carp, Cyprinus carpio var. specularis, collected from Gobind Sagar Reservoir, Himachal Pradesh, India.</title>
        <authorList>
            <person name="Talwar C."/>
            <person name="Singh A.K."/>
            <person name="Lal R."/>
            <person name="Negi R.K."/>
        </authorList>
    </citation>
    <scope>NUCLEOTIDE SEQUENCE [LARGE SCALE GENOMIC DNA]</scope>
    <source>
        <strain evidence="5 6">CT19</strain>
    </source>
</reference>
<dbReference type="AlphaFoldDB" id="A0A558B055"/>
<dbReference type="PANTHER" id="PTHR34474">
    <property type="entry name" value="SIGNAL TRANSDUCTION PROTEIN TRAP"/>
    <property type="match status" value="1"/>
</dbReference>
<dbReference type="PROSITE" id="PS51725">
    <property type="entry name" value="ABM"/>
    <property type="match status" value="1"/>
</dbReference>
<protein>
    <recommendedName>
        <fullName evidence="2">Signal transduction protein TRAP</fullName>
    </recommendedName>
    <alternativeName>
        <fullName evidence="3">Target of RNAIII-activating protein</fullName>
    </alternativeName>
</protein>
<evidence type="ECO:0000313" key="6">
    <source>
        <dbReference type="Proteomes" id="UP000315103"/>
    </source>
</evidence>
<dbReference type="GO" id="GO:0004497">
    <property type="term" value="F:monooxygenase activity"/>
    <property type="evidence" value="ECO:0007669"/>
    <property type="project" value="UniProtKB-KW"/>
</dbReference>
<dbReference type="InterPro" id="IPR007138">
    <property type="entry name" value="ABM_dom"/>
</dbReference>
<dbReference type="EMBL" id="VMSJ01000001">
    <property type="protein sequence ID" value="TVT29866.1"/>
    <property type="molecule type" value="Genomic_DNA"/>
</dbReference>
<sequence>MFIMHRKMTVKEGFADQMVEQFNKPGIIEEQEGFIDIIAMTSKPRKGEETVIALVRWESEEKWKQWEKSDAHIAGHKAKRGQAKPDHIIDQKVTFYTVQAVKEARN</sequence>
<accession>A0A558B055</accession>
<dbReference type="OrthoDB" id="384737at2"/>
<comment type="caution">
    <text evidence="5">The sequence shown here is derived from an EMBL/GenBank/DDBJ whole genome shotgun (WGS) entry which is preliminary data.</text>
</comment>
<proteinExistence type="inferred from homology"/>
<feature type="domain" description="ABM" evidence="4">
    <location>
        <begin position="2"/>
        <end position="95"/>
    </location>
</feature>
<dbReference type="SUPFAM" id="SSF54909">
    <property type="entry name" value="Dimeric alpha+beta barrel"/>
    <property type="match status" value="1"/>
</dbReference>
<evidence type="ECO:0000256" key="3">
    <source>
        <dbReference type="ARBA" id="ARBA00032861"/>
    </source>
</evidence>
<gene>
    <name evidence="5" type="ORF">FO441_03095</name>
</gene>
<keyword evidence="5" id="KW-0503">Monooxygenase</keyword>
<dbReference type="Gene3D" id="3.30.70.100">
    <property type="match status" value="1"/>
</dbReference>
<evidence type="ECO:0000256" key="1">
    <source>
        <dbReference type="ARBA" id="ARBA00009267"/>
    </source>
</evidence>
<comment type="similarity">
    <text evidence="1">Belongs to the TRAP family.</text>
</comment>
<keyword evidence="5" id="KW-0560">Oxidoreductase</keyword>
<name>A0A558B055_9STAP</name>
<evidence type="ECO:0000313" key="5">
    <source>
        <dbReference type="EMBL" id="TVT29866.1"/>
    </source>
</evidence>
<evidence type="ECO:0000259" key="4">
    <source>
        <dbReference type="PROSITE" id="PS51725"/>
    </source>
</evidence>
<dbReference type="Proteomes" id="UP000315103">
    <property type="component" value="Unassembled WGS sequence"/>
</dbReference>
<dbReference type="InterPro" id="IPR050404">
    <property type="entry name" value="Heme-degrading_MO"/>
</dbReference>
<organism evidence="5 6">
    <name type="scientific">Salinicoccus cyprini</name>
    <dbReference type="NCBI Taxonomy" id="2493691"/>
    <lineage>
        <taxon>Bacteria</taxon>
        <taxon>Bacillati</taxon>
        <taxon>Bacillota</taxon>
        <taxon>Bacilli</taxon>
        <taxon>Bacillales</taxon>
        <taxon>Staphylococcaceae</taxon>
        <taxon>Salinicoccus</taxon>
    </lineage>
</organism>